<organism evidence="3 4">
    <name type="scientific">Gordonia phthalatica</name>
    <dbReference type="NCBI Taxonomy" id="1136941"/>
    <lineage>
        <taxon>Bacteria</taxon>
        <taxon>Bacillati</taxon>
        <taxon>Actinomycetota</taxon>
        <taxon>Actinomycetes</taxon>
        <taxon>Mycobacteriales</taxon>
        <taxon>Gordoniaceae</taxon>
        <taxon>Gordonia</taxon>
    </lineage>
</organism>
<name>A0A0N9NA19_9ACTN</name>
<evidence type="ECO:0000256" key="1">
    <source>
        <dbReference type="SAM" id="MobiDB-lite"/>
    </source>
</evidence>
<keyword evidence="4" id="KW-1185">Reference proteome</keyword>
<feature type="transmembrane region" description="Helical" evidence="2">
    <location>
        <begin position="85"/>
        <end position="110"/>
    </location>
</feature>
<accession>A0A0N9NA19</accession>
<dbReference type="RefSeq" id="WP_062392288.1">
    <property type="nucleotide sequence ID" value="NZ_CP011853.1"/>
</dbReference>
<reference evidence="3 4" key="2">
    <citation type="journal article" date="2017" name="Int. J. Syst. Evol. Microbiol.">
        <title>Gordonia phthalatica sp. nov., a di-n-butyl phthalate-degrading bacterium isolated from activated sludge.</title>
        <authorList>
            <person name="Jin D."/>
            <person name="Kong X."/>
            <person name="Jia M."/>
            <person name="Yu X."/>
            <person name="Wang X."/>
            <person name="Zhuang X."/>
            <person name="Deng Y."/>
            <person name="Bai Z."/>
        </authorList>
    </citation>
    <scope>NUCLEOTIDE SEQUENCE [LARGE SCALE GENOMIC DNA]</scope>
    <source>
        <strain evidence="3 4">QH-11</strain>
    </source>
</reference>
<feature type="region of interest" description="Disordered" evidence="1">
    <location>
        <begin position="1"/>
        <end position="20"/>
    </location>
</feature>
<dbReference type="Proteomes" id="UP000063789">
    <property type="component" value="Chromosome"/>
</dbReference>
<evidence type="ECO:0000313" key="3">
    <source>
        <dbReference type="EMBL" id="ALG84307.1"/>
    </source>
</evidence>
<keyword evidence="2" id="KW-0812">Transmembrane</keyword>
<sequence length="133" mass="13929">MEETAGETTSDEGRQAAQSDDKDMLDHLGLAWIKKLGSFADVLIGVGVALLAMAVWVATMVLINGTPNESQHFYGTGGETRFTDIRLPVAGGVVLMAGLVIVLVATLFAVRRSAPDGRERSGEPSSPRSAASA</sequence>
<proteinExistence type="predicted"/>
<keyword evidence="2" id="KW-0472">Membrane</keyword>
<gene>
    <name evidence="3" type="ORF">ACH46_07080</name>
</gene>
<dbReference type="EMBL" id="CP011853">
    <property type="protein sequence ID" value="ALG84307.1"/>
    <property type="molecule type" value="Genomic_DNA"/>
</dbReference>
<feature type="compositionally biased region" description="Basic and acidic residues" evidence="1">
    <location>
        <begin position="11"/>
        <end position="20"/>
    </location>
</feature>
<keyword evidence="2" id="KW-1133">Transmembrane helix</keyword>
<dbReference type="AlphaFoldDB" id="A0A0N9NA19"/>
<dbReference type="PATRIC" id="fig|1136941.3.peg.1451"/>
<evidence type="ECO:0000313" key="4">
    <source>
        <dbReference type="Proteomes" id="UP000063789"/>
    </source>
</evidence>
<feature type="transmembrane region" description="Helical" evidence="2">
    <location>
        <begin position="42"/>
        <end position="65"/>
    </location>
</feature>
<dbReference type="KEGG" id="goq:ACH46_07080"/>
<dbReference type="STRING" id="1136941.ACH46_07080"/>
<protein>
    <submittedName>
        <fullName evidence="3">Uncharacterized protein</fullName>
    </submittedName>
</protein>
<evidence type="ECO:0000256" key="2">
    <source>
        <dbReference type="SAM" id="Phobius"/>
    </source>
</evidence>
<reference evidence="4" key="1">
    <citation type="submission" date="2015-06" db="EMBL/GenBank/DDBJ databases">
        <title>Complete genome sequence and metabolic analysis of phthalate degradation pathway in Gordonia sp. QH-11.</title>
        <authorList>
            <person name="Jin D."/>
            <person name="Kong X."/>
            <person name="Bai Z."/>
        </authorList>
    </citation>
    <scope>NUCLEOTIDE SEQUENCE [LARGE SCALE GENOMIC DNA]</scope>
    <source>
        <strain evidence="4">QH-11</strain>
    </source>
</reference>